<dbReference type="PRINTS" id="PR00862">
    <property type="entry name" value="PROLIGOPTASE"/>
</dbReference>
<evidence type="ECO:0000313" key="9">
    <source>
        <dbReference type="EMBL" id="MDT0677788.1"/>
    </source>
</evidence>
<dbReference type="Pfam" id="PF00326">
    <property type="entry name" value="Peptidase_S9"/>
    <property type="match status" value="1"/>
</dbReference>
<dbReference type="EMBL" id="JAVRHK010000012">
    <property type="protein sequence ID" value="MDT0677788.1"/>
    <property type="molecule type" value="Genomic_DNA"/>
</dbReference>
<evidence type="ECO:0000256" key="6">
    <source>
        <dbReference type="SAM" id="SignalP"/>
    </source>
</evidence>
<dbReference type="Gene3D" id="3.40.50.1820">
    <property type="entry name" value="alpha/beta hydrolase"/>
    <property type="match status" value="1"/>
</dbReference>
<reference evidence="9 10" key="1">
    <citation type="submission" date="2023-09" db="EMBL/GenBank/DDBJ databases">
        <authorList>
            <person name="Rey-Velasco X."/>
        </authorList>
    </citation>
    <scope>NUCLEOTIDE SEQUENCE [LARGE SCALE GENOMIC DNA]</scope>
    <source>
        <strain evidence="9 10">F117</strain>
    </source>
</reference>
<accession>A0ABU3D8E1</accession>
<feature type="signal peptide" evidence="6">
    <location>
        <begin position="1"/>
        <end position="22"/>
    </location>
</feature>
<evidence type="ECO:0000256" key="4">
    <source>
        <dbReference type="ARBA" id="ARBA00022801"/>
    </source>
</evidence>
<dbReference type="Pfam" id="PF02897">
    <property type="entry name" value="Peptidase_S9_N"/>
    <property type="match status" value="1"/>
</dbReference>
<keyword evidence="6" id="KW-0732">Signal</keyword>
<feature type="chain" id="PRO_5046000299" description="prolyl oligopeptidase" evidence="6">
    <location>
        <begin position="23"/>
        <end position="724"/>
    </location>
</feature>
<dbReference type="InterPro" id="IPR029058">
    <property type="entry name" value="AB_hydrolase_fold"/>
</dbReference>
<comment type="caution">
    <text evidence="9">The sequence shown here is derived from an EMBL/GenBank/DDBJ whole genome shotgun (WGS) entry which is preliminary data.</text>
</comment>
<evidence type="ECO:0000259" key="8">
    <source>
        <dbReference type="Pfam" id="PF02897"/>
    </source>
</evidence>
<evidence type="ECO:0000313" key="10">
    <source>
        <dbReference type="Proteomes" id="UP001262582"/>
    </source>
</evidence>
<organism evidence="9 10">
    <name type="scientific">Autumnicola musiva</name>
    <dbReference type="NCBI Taxonomy" id="3075589"/>
    <lineage>
        <taxon>Bacteria</taxon>
        <taxon>Pseudomonadati</taxon>
        <taxon>Bacteroidota</taxon>
        <taxon>Flavobacteriia</taxon>
        <taxon>Flavobacteriales</taxon>
        <taxon>Flavobacteriaceae</taxon>
        <taxon>Autumnicola</taxon>
    </lineage>
</organism>
<keyword evidence="4" id="KW-0378">Hydrolase</keyword>
<dbReference type="RefSeq" id="WP_311504131.1">
    <property type="nucleotide sequence ID" value="NZ_JAVRHK010000012.1"/>
</dbReference>
<evidence type="ECO:0000256" key="5">
    <source>
        <dbReference type="ARBA" id="ARBA00022825"/>
    </source>
</evidence>
<dbReference type="InterPro" id="IPR002470">
    <property type="entry name" value="Peptidase_S9A"/>
</dbReference>
<evidence type="ECO:0000256" key="1">
    <source>
        <dbReference type="ARBA" id="ARBA00001070"/>
    </source>
</evidence>
<sequence length="724" mass="82515">MKKRNYFMFLWWSLVSAISAFGQVEHVPFQYPQLSKQVKTQTKFSVELKDDYSNLENLEDKEVVDWLKAQDSLAEAYFANNDLMEHYLEKFSDYQKLQNGTISMIEVNEAGNYFYLKYEDSSSINKLFFREYLSAEEVELFDPKNYKDEISEITYLKPSFNGEKVAIGYKNDENFGSSVIFLDVKNKKLYSDLITNINPAFGGIEWLPDSSGFIYLYFPVVDQNKPGYKKNSFSVLYKLGDSQEVKKNIFGNSNTVNIPADFYPKVNIGSSQDKYVVGYSASSSDYYDAYIAKISDLISGKANWIPFFTQEQKVFYNQGEVRGEEFIFRQGNEKGNHVASFKINNPDFDNPEILAKGTKDNPITQFEVAKDKIYFACSKYGVEVSLWEINNKKKKKQLNTPFSSGYVTFFGGSVNKKLIGVELDGWTSDYTRFIITKDGDFRKEGLQQEMLYPEFDDLVSEQTMVSSYDGVEVPLSLVYKKGIELNSENEVFVYVYGAYGESMSPFFSPIFLDWAARGGILAFPHVRGGGEKGKDWHKQGMKTLKYNSWKDLIACTEALIEKGYTQKGLVSLYTASAGGITAGMAVNERPDLFSSFIAEVPRLNPLDLESSATVSSTSYLEYGTVDDNTEFIGLVKMDPYYNLKETLYYPATLIMPASQDDRIPLWDSGKYIAKLQSISTGNKPVLMDIDYEFDHDGLGNYDETVRLYSKIFSFARSNMKNESD</sequence>
<dbReference type="PANTHER" id="PTHR42881:SF2">
    <property type="entry name" value="PROLYL ENDOPEPTIDASE"/>
    <property type="match status" value="1"/>
</dbReference>
<protein>
    <recommendedName>
        <fullName evidence="2">prolyl oligopeptidase</fullName>
        <ecNumber evidence="2">3.4.21.26</ecNumber>
    </recommendedName>
</protein>
<dbReference type="SUPFAM" id="SSF50993">
    <property type="entry name" value="Peptidase/esterase 'gauge' domain"/>
    <property type="match status" value="1"/>
</dbReference>
<dbReference type="SUPFAM" id="SSF53474">
    <property type="entry name" value="alpha/beta-Hydrolases"/>
    <property type="match status" value="1"/>
</dbReference>
<evidence type="ECO:0000256" key="2">
    <source>
        <dbReference type="ARBA" id="ARBA00011897"/>
    </source>
</evidence>
<dbReference type="InterPro" id="IPR001375">
    <property type="entry name" value="Peptidase_S9_cat"/>
</dbReference>
<keyword evidence="3" id="KW-0645">Protease</keyword>
<proteinExistence type="predicted"/>
<evidence type="ECO:0000259" key="7">
    <source>
        <dbReference type="Pfam" id="PF00326"/>
    </source>
</evidence>
<feature type="domain" description="Peptidase S9 prolyl oligopeptidase catalytic" evidence="7">
    <location>
        <begin position="514"/>
        <end position="721"/>
    </location>
</feature>
<keyword evidence="10" id="KW-1185">Reference proteome</keyword>
<evidence type="ECO:0000256" key="3">
    <source>
        <dbReference type="ARBA" id="ARBA00022670"/>
    </source>
</evidence>
<keyword evidence="5" id="KW-0720">Serine protease</keyword>
<dbReference type="EC" id="3.4.21.26" evidence="2"/>
<name>A0ABU3D8E1_9FLAO</name>
<comment type="catalytic activity">
    <reaction evidence="1">
        <text>Hydrolysis of Pro-|-Xaa &gt;&gt; Ala-|-Xaa in oligopeptides.</text>
        <dbReference type="EC" id="3.4.21.26"/>
    </reaction>
</comment>
<dbReference type="InterPro" id="IPR051167">
    <property type="entry name" value="Prolyl_oligopep/macrocyclase"/>
</dbReference>
<dbReference type="InterPro" id="IPR023302">
    <property type="entry name" value="Pept_S9A_N"/>
</dbReference>
<dbReference type="Gene3D" id="2.130.10.120">
    <property type="entry name" value="Prolyl oligopeptidase, N-terminal domain"/>
    <property type="match status" value="1"/>
</dbReference>
<feature type="domain" description="Peptidase S9A N-terminal" evidence="8">
    <location>
        <begin position="33"/>
        <end position="395"/>
    </location>
</feature>
<gene>
    <name evidence="9" type="ORF">RM539_14465</name>
</gene>
<dbReference type="PANTHER" id="PTHR42881">
    <property type="entry name" value="PROLYL ENDOPEPTIDASE"/>
    <property type="match status" value="1"/>
</dbReference>
<dbReference type="Proteomes" id="UP001262582">
    <property type="component" value="Unassembled WGS sequence"/>
</dbReference>